<keyword evidence="2" id="KW-1185">Reference proteome</keyword>
<evidence type="ECO:0000313" key="1">
    <source>
        <dbReference type="EMBL" id="TGO50545.1"/>
    </source>
</evidence>
<dbReference type="OrthoDB" id="3558215at2759"/>
<dbReference type="AlphaFoldDB" id="A0A4Z1HP05"/>
<comment type="caution">
    <text evidence="1">The sequence shown here is derived from an EMBL/GenBank/DDBJ whole genome shotgun (WGS) entry which is preliminary data.</text>
</comment>
<protein>
    <submittedName>
        <fullName evidence="1">Uncharacterized protein</fullName>
    </submittedName>
</protein>
<accession>A0A4Z1HP05</accession>
<evidence type="ECO:0000313" key="2">
    <source>
        <dbReference type="Proteomes" id="UP000297527"/>
    </source>
</evidence>
<proteinExistence type="predicted"/>
<sequence length="163" mass="18548">MPKWIPGVGSETWTVDIKLIWQTGLFGIKIEHRNAEESFACLTNECARKKAESTICELLIPFLYSKEEIRSGDFEEIVKYLNSTSSKFCSKFPDYIYGLEIGNFGLRIMRILMGGWRFVVGDEEEKIEDEYGVVQEDGSSNMAALGKETVALVKKRMEEAREG</sequence>
<dbReference type="Proteomes" id="UP000297527">
    <property type="component" value="Unassembled WGS sequence"/>
</dbReference>
<gene>
    <name evidence="1" type="ORF">BCON_0181g00120</name>
</gene>
<name>A0A4Z1HP05_9HELO</name>
<dbReference type="EMBL" id="PQXN01000181">
    <property type="protein sequence ID" value="TGO50545.1"/>
    <property type="molecule type" value="Genomic_DNA"/>
</dbReference>
<organism evidence="1 2">
    <name type="scientific">Botryotinia convoluta</name>
    <dbReference type="NCBI Taxonomy" id="54673"/>
    <lineage>
        <taxon>Eukaryota</taxon>
        <taxon>Fungi</taxon>
        <taxon>Dikarya</taxon>
        <taxon>Ascomycota</taxon>
        <taxon>Pezizomycotina</taxon>
        <taxon>Leotiomycetes</taxon>
        <taxon>Helotiales</taxon>
        <taxon>Sclerotiniaceae</taxon>
        <taxon>Botryotinia</taxon>
    </lineage>
</organism>
<reference evidence="1 2" key="1">
    <citation type="submission" date="2017-12" db="EMBL/GenBank/DDBJ databases">
        <title>Comparative genomics of Botrytis spp.</title>
        <authorList>
            <person name="Valero-Jimenez C.A."/>
            <person name="Tapia P."/>
            <person name="Veloso J."/>
            <person name="Silva-Moreno E."/>
            <person name="Staats M."/>
            <person name="Valdes J.H."/>
            <person name="Van Kan J.A.L."/>
        </authorList>
    </citation>
    <scope>NUCLEOTIDE SEQUENCE [LARGE SCALE GENOMIC DNA]</scope>
    <source>
        <strain evidence="1 2">MUCL11595</strain>
    </source>
</reference>